<accession>A0A6N6N3W0</accession>
<keyword evidence="2" id="KW-1185">Reference proteome</keyword>
<protein>
    <submittedName>
        <fullName evidence="1">Uncharacterized protein</fullName>
    </submittedName>
</protein>
<comment type="caution">
    <text evidence="1">The sequence shown here is derived from an EMBL/GenBank/DDBJ whole genome shotgun (WGS) entry which is preliminary data.</text>
</comment>
<evidence type="ECO:0000313" key="2">
    <source>
        <dbReference type="Proteomes" id="UP000438699"/>
    </source>
</evidence>
<dbReference type="EMBL" id="WAIE01000004">
    <property type="protein sequence ID" value="KAB1441394.1"/>
    <property type="molecule type" value="Genomic_DNA"/>
</dbReference>
<dbReference type="RefSeq" id="WP_151151137.1">
    <property type="nucleotide sequence ID" value="NZ_WAIE01000004.1"/>
</dbReference>
<dbReference type="OrthoDB" id="9939173at2"/>
<gene>
    <name evidence="1" type="ORF">F8A88_10630</name>
</gene>
<proteinExistence type="predicted"/>
<name>A0A6N6N3W0_9BACT</name>
<dbReference type="Proteomes" id="UP000438699">
    <property type="component" value="Unassembled WGS sequence"/>
</dbReference>
<dbReference type="AlphaFoldDB" id="A0A6N6N3W0"/>
<reference evidence="1 2" key="1">
    <citation type="journal article" date="2017" name="Int. J. Syst. Evol. Microbiol.">
        <title>Desulfovibrio senegalensis sp. nov., a mesophilic sulfate reducer isolated from marine sediment.</title>
        <authorList>
            <person name="Thioye A."/>
            <person name="Gam Z.B.A."/>
            <person name="Mbengue M."/>
            <person name="Cayol J.L."/>
            <person name="Joseph-Bartoli M."/>
            <person name="Toure-Kane C."/>
            <person name="Labat M."/>
        </authorList>
    </citation>
    <scope>NUCLEOTIDE SEQUENCE [LARGE SCALE GENOMIC DNA]</scope>
    <source>
        <strain evidence="1 2">DSM 101509</strain>
    </source>
</reference>
<sequence length="211" mass="24168">MDWANTMVHEDTKTKYENEWAVVFRPAQGGISLTRLNQFCSAVQSIKIKKHTWAVATLLKKHSTLTHPYWGLRSAPRIFANGESIHIPIDDATMRDDLKHTHPQLCAQHGTNDINRSQDVPLLLHSDEALYAFQLGNKRNESIEEYTHHTIPCQGLVQEHLPLFYQLPTFDLNKNQAIDVASLERLVEKNSQGEFALKTQEKTQITFPQKT</sequence>
<evidence type="ECO:0000313" key="1">
    <source>
        <dbReference type="EMBL" id="KAB1441394.1"/>
    </source>
</evidence>
<organism evidence="1 2">
    <name type="scientific">Pseudodesulfovibrio senegalensis</name>
    <dbReference type="NCBI Taxonomy" id="1721087"/>
    <lineage>
        <taxon>Bacteria</taxon>
        <taxon>Pseudomonadati</taxon>
        <taxon>Thermodesulfobacteriota</taxon>
        <taxon>Desulfovibrionia</taxon>
        <taxon>Desulfovibrionales</taxon>
        <taxon>Desulfovibrionaceae</taxon>
    </lineage>
</organism>